<dbReference type="Proteomes" id="UP001341281">
    <property type="component" value="Chromosome 06"/>
</dbReference>
<dbReference type="GO" id="GO:0005576">
    <property type="term" value="C:extracellular region"/>
    <property type="evidence" value="ECO:0007669"/>
    <property type="project" value="UniProtKB-SubCell"/>
</dbReference>
<organism evidence="9 10">
    <name type="scientific">Paspalum notatum var. saurae</name>
    <dbReference type="NCBI Taxonomy" id="547442"/>
    <lineage>
        <taxon>Eukaryota</taxon>
        <taxon>Viridiplantae</taxon>
        <taxon>Streptophyta</taxon>
        <taxon>Embryophyta</taxon>
        <taxon>Tracheophyta</taxon>
        <taxon>Spermatophyta</taxon>
        <taxon>Magnoliopsida</taxon>
        <taxon>Liliopsida</taxon>
        <taxon>Poales</taxon>
        <taxon>Poaceae</taxon>
        <taxon>PACMAD clade</taxon>
        <taxon>Panicoideae</taxon>
        <taxon>Andropogonodae</taxon>
        <taxon>Paspaleae</taxon>
        <taxon>Paspalinae</taxon>
        <taxon>Paspalum</taxon>
    </lineage>
</organism>
<evidence type="ECO:0000313" key="9">
    <source>
        <dbReference type="EMBL" id="WVZ80281.1"/>
    </source>
</evidence>
<comment type="similarity">
    <text evidence="2">Belongs to the DEFL family.</text>
</comment>
<feature type="compositionally biased region" description="Low complexity" evidence="8">
    <location>
        <begin position="1"/>
        <end position="15"/>
    </location>
</feature>
<evidence type="ECO:0000256" key="6">
    <source>
        <dbReference type="ARBA" id="ARBA00022729"/>
    </source>
</evidence>
<keyword evidence="6" id="KW-0732">Signal</keyword>
<evidence type="ECO:0000256" key="5">
    <source>
        <dbReference type="ARBA" id="ARBA00022577"/>
    </source>
</evidence>
<evidence type="ECO:0000313" key="10">
    <source>
        <dbReference type="Proteomes" id="UP001341281"/>
    </source>
</evidence>
<dbReference type="GO" id="GO:0031640">
    <property type="term" value="P:killing of cells of another organism"/>
    <property type="evidence" value="ECO:0007669"/>
    <property type="project" value="UniProtKB-KW"/>
</dbReference>
<keyword evidence="4" id="KW-0929">Antimicrobial</keyword>
<keyword evidence="7" id="KW-0611">Plant defense</keyword>
<evidence type="ECO:0000256" key="2">
    <source>
        <dbReference type="ARBA" id="ARBA00006722"/>
    </source>
</evidence>
<keyword evidence="5" id="KW-0295">Fungicide</keyword>
<evidence type="ECO:0000256" key="3">
    <source>
        <dbReference type="ARBA" id="ARBA00022525"/>
    </source>
</evidence>
<keyword evidence="10" id="KW-1185">Reference proteome</keyword>
<comment type="subcellular location">
    <subcellularLocation>
        <location evidence="1">Secreted</location>
    </subcellularLocation>
</comment>
<protein>
    <submittedName>
        <fullName evidence="9">Uncharacterized protein</fullName>
    </submittedName>
</protein>
<dbReference type="EMBL" id="CP144750">
    <property type="protein sequence ID" value="WVZ80281.1"/>
    <property type="molecule type" value="Genomic_DNA"/>
</dbReference>
<dbReference type="GO" id="GO:0050832">
    <property type="term" value="P:defense response to fungus"/>
    <property type="evidence" value="ECO:0007669"/>
    <property type="project" value="UniProtKB-KW"/>
</dbReference>
<evidence type="ECO:0000256" key="7">
    <source>
        <dbReference type="ARBA" id="ARBA00022821"/>
    </source>
</evidence>
<feature type="compositionally biased region" description="Basic and acidic residues" evidence="8">
    <location>
        <begin position="17"/>
        <end position="40"/>
    </location>
</feature>
<dbReference type="PANTHER" id="PTHR34453">
    <property type="entry name" value="DEFENSIN-LIKE (DEFL) FAMILY PROTEIN-RELATED"/>
    <property type="match status" value="1"/>
</dbReference>
<sequence>MANNDDAAAAAATAAQEEQHRLGEQHRQEEEARANTERLRAQHGLAPDAGNEASSDSMCCVDHRPWGNQNQMYGCAPDQNGACNSWCQTWCRGGECKLRGGHHKCHCYC</sequence>
<gene>
    <name evidence="9" type="ORF">U9M48_027772</name>
</gene>
<proteinExistence type="inferred from homology"/>
<dbReference type="PANTHER" id="PTHR34453:SF3">
    <property type="entry name" value="DEFENSIN-LIKE (DEFL) FAMILY PROTEIN-RELATED"/>
    <property type="match status" value="1"/>
</dbReference>
<evidence type="ECO:0000256" key="8">
    <source>
        <dbReference type="SAM" id="MobiDB-lite"/>
    </source>
</evidence>
<accession>A0AAQ3TV23</accession>
<dbReference type="Pfam" id="PF10868">
    <property type="entry name" value="Defensin_like"/>
    <property type="match status" value="1"/>
</dbReference>
<evidence type="ECO:0000256" key="4">
    <source>
        <dbReference type="ARBA" id="ARBA00022529"/>
    </source>
</evidence>
<dbReference type="InterPro" id="IPR022618">
    <property type="entry name" value="Defensin-like_20-28"/>
</dbReference>
<feature type="region of interest" description="Disordered" evidence="8">
    <location>
        <begin position="1"/>
        <end position="54"/>
    </location>
</feature>
<name>A0AAQ3TV23_PASNO</name>
<reference evidence="9 10" key="1">
    <citation type="submission" date="2024-02" db="EMBL/GenBank/DDBJ databases">
        <title>High-quality chromosome-scale genome assembly of Pensacola bahiagrass (Paspalum notatum Flugge var. saurae).</title>
        <authorList>
            <person name="Vega J.M."/>
            <person name="Podio M."/>
            <person name="Orjuela J."/>
            <person name="Siena L.A."/>
            <person name="Pessino S.C."/>
            <person name="Combes M.C."/>
            <person name="Mariac C."/>
            <person name="Albertini E."/>
            <person name="Pupilli F."/>
            <person name="Ortiz J.P.A."/>
            <person name="Leblanc O."/>
        </authorList>
    </citation>
    <scope>NUCLEOTIDE SEQUENCE [LARGE SCALE GENOMIC DNA]</scope>
    <source>
        <strain evidence="9">R1</strain>
        <tissue evidence="9">Leaf</tissue>
    </source>
</reference>
<dbReference type="AlphaFoldDB" id="A0AAQ3TV23"/>
<keyword evidence="3" id="KW-0964">Secreted</keyword>
<evidence type="ECO:0000256" key="1">
    <source>
        <dbReference type="ARBA" id="ARBA00004613"/>
    </source>
</evidence>